<dbReference type="PANTHER" id="PTHR21257">
    <property type="entry name" value="DELTA(14)-STEROL REDUCTASE"/>
    <property type="match status" value="1"/>
</dbReference>
<dbReference type="GO" id="GO:0050614">
    <property type="term" value="F:Delta24-sterol reductase activity"/>
    <property type="evidence" value="ECO:0007669"/>
    <property type="project" value="EnsemblFungi"/>
</dbReference>
<keyword evidence="3 18" id="KW-0444">Lipid biosynthesis</keyword>
<feature type="transmembrane region" description="Helical" evidence="18">
    <location>
        <begin position="446"/>
        <end position="465"/>
    </location>
</feature>
<keyword evidence="9 18" id="KW-0560">Oxidoreductase</keyword>
<feature type="compositionally biased region" description="Low complexity" evidence="19">
    <location>
        <begin position="69"/>
        <end position="79"/>
    </location>
</feature>
<dbReference type="OMA" id="QLPYFCN"/>
<comment type="pathway">
    <text evidence="15 18">Steroid metabolism; ergosterol biosynthesis.</text>
</comment>
<evidence type="ECO:0000256" key="18">
    <source>
        <dbReference type="RuleBase" id="RU369120"/>
    </source>
</evidence>
<evidence type="ECO:0000256" key="17">
    <source>
        <dbReference type="ARBA" id="ARBA00048918"/>
    </source>
</evidence>
<dbReference type="OrthoDB" id="5326588at2759"/>
<evidence type="ECO:0000256" key="10">
    <source>
        <dbReference type="ARBA" id="ARBA00023011"/>
    </source>
</evidence>
<evidence type="ECO:0000313" key="21">
    <source>
        <dbReference type="Proteomes" id="UP000006753"/>
    </source>
</evidence>
<dbReference type="Proteomes" id="UP000006753">
    <property type="component" value="Unassembled WGS sequence"/>
</dbReference>
<feature type="transmembrane region" description="Helical" evidence="18">
    <location>
        <begin position="221"/>
        <end position="242"/>
    </location>
</feature>
<comment type="caution">
    <text evidence="18">Lacks conserved residue(s) required for the propagation of feature annotation.</text>
</comment>
<feature type="transmembrane region" description="Helical" evidence="18">
    <location>
        <begin position="157"/>
        <end position="178"/>
    </location>
</feature>
<dbReference type="AlphaFoldDB" id="K1Y6U3"/>
<name>K1Y6U3_MARBU</name>
<evidence type="ECO:0000256" key="16">
    <source>
        <dbReference type="ARBA" id="ARBA00038892"/>
    </source>
</evidence>
<evidence type="ECO:0000256" key="5">
    <source>
        <dbReference type="ARBA" id="ARBA00022824"/>
    </source>
</evidence>
<feature type="region of interest" description="Disordered" evidence="19">
    <location>
        <begin position="1"/>
        <end position="89"/>
    </location>
</feature>
<gene>
    <name evidence="20" type="ORF">MBM_00042</name>
</gene>
<dbReference type="FunCoup" id="K1Y6U3">
    <property type="interactions" value="96"/>
</dbReference>
<evidence type="ECO:0000256" key="13">
    <source>
        <dbReference type="ARBA" id="ARBA00023166"/>
    </source>
</evidence>
<dbReference type="Gene3D" id="1.20.120.1630">
    <property type="match status" value="1"/>
</dbReference>
<evidence type="ECO:0000256" key="11">
    <source>
        <dbReference type="ARBA" id="ARBA00023098"/>
    </source>
</evidence>
<dbReference type="InParanoid" id="K1Y6U3"/>
<accession>K1Y6U3</accession>
<evidence type="ECO:0000256" key="19">
    <source>
        <dbReference type="SAM" id="MobiDB-lite"/>
    </source>
</evidence>
<keyword evidence="8 18" id="KW-1133">Transmembrane helix</keyword>
<keyword evidence="6" id="KW-0521">NADP</keyword>
<keyword evidence="14 18" id="KW-0753">Steroid metabolism</keyword>
<evidence type="ECO:0000256" key="2">
    <source>
        <dbReference type="ARBA" id="ARBA00005402"/>
    </source>
</evidence>
<dbReference type="KEGG" id="mbe:MBM_00042"/>
<evidence type="ECO:0000313" key="20">
    <source>
        <dbReference type="EMBL" id="EKD20929.1"/>
    </source>
</evidence>
<reference evidence="20 21" key="1">
    <citation type="journal article" date="2012" name="BMC Genomics">
        <title>Sequencing the genome of Marssonina brunnea reveals fungus-poplar co-evolution.</title>
        <authorList>
            <person name="Zhu S."/>
            <person name="Cao Y.-Z."/>
            <person name="Jiang C."/>
            <person name="Tan B.-Y."/>
            <person name="Wang Z."/>
            <person name="Feng S."/>
            <person name="Zhang L."/>
            <person name="Su X.-H."/>
            <person name="Brejova B."/>
            <person name="Vinar T."/>
            <person name="Xu M."/>
            <person name="Wang M.-X."/>
            <person name="Zhang S.-G."/>
            <person name="Huang M.-R."/>
            <person name="Wu R."/>
            <person name="Zhou Y."/>
        </authorList>
    </citation>
    <scope>NUCLEOTIDE SEQUENCE [LARGE SCALE GENOMIC DNA]</scope>
    <source>
        <strain evidence="20 21">MB_m1</strain>
    </source>
</reference>
<keyword evidence="4 18" id="KW-0812">Transmembrane</keyword>
<dbReference type="InterPro" id="IPR018083">
    <property type="entry name" value="Sterol_reductase_CS"/>
</dbReference>
<keyword evidence="10 18" id="KW-0756">Sterol biosynthesis</keyword>
<dbReference type="GeneID" id="18755977"/>
<comment type="catalytic activity">
    <reaction evidence="17">
        <text>ergosterol + NADP(+) = ergosta-5,7,22,24(28)-tetraen-3beta-ol + NADPH + H(+)</text>
        <dbReference type="Rhea" id="RHEA:18501"/>
        <dbReference type="ChEBI" id="CHEBI:15378"/>
        <dbReference type="ChEBI" id="CHEBI:16933"/>
        <dbReference type="ChEBI" id="CHEBI:18249"/>
        <dbReference type="ChEBI" id="CHEBI:57783"/>
        <dbReference type="ChEBI" id="CHEBI:58349"/>
        <dbReference type="EC" id="1.3.1.71"/>
    </reaction>
    <physiologicalReaction direction="right-to-left" evidence="17">
        <dbReference type="Rhea" id="RHEA:18503"/>
    </physiologicalReaction>
</comment>
<evidence type="ECO:0000256" key="8">
    <source>
        <dbReference type="ARBA" id="ARBA00022989"/>
    </source>
</evidence>
<keyword evidence="21" id="KW-1185">Reference proteome</keyword>
<feature type="transmembrane region" description="Helical" evidence="18">
    <location>
        <begin position="254"/>
        <end position="277"/>
    </location>
</feature>
<dbReference type="RefSeq" id="XP_007287931.1">
    <property type="nucleotide sequence ID" value="XM_007287869.1"/>
</dbReference>
<keyword evidence="13 18" id="KW-1207">Sterol metabolism</keyword>
<dbReference type="GO" id="GO:0006696">
    <property type="term" value="P:ergosterol biosynthetic process"/>
    <property type="evidence" value="ECO:0007669"/>
    <property type="project" value="EnsemblFungi"/>
</dbReference>
<dbReference type="STRING" id="1072389.K1Y6U3"/>
<dbReference type="FunFam" id="1.20.120.1630:FF:000003">
    <property type="entry name" value="C-24(28) sterol reductase"/>
    <property type="match status" value="1"/>
</dbReference>
<proteinExistence type="inferred from homology"/>
<dbReference type="PROSITE" id="PS01018">
    <property type="entry name" value="STEROL_REDUCT_2"/>
    <property type="match status" value="1"/>
</dbReference>
<keyword evidence="7 18" id="KW-0752">Steroid biosynthesis</keyword>
<dbReference type="EMBL" id="JH921428">
    <property type="protein sequence ID" value="EKD20929.1"/>
    <property type="molecule type" value="Genomic_DNA"/>
</dbReference>
<comment type="subcellular location">
    <subcellularLocation>
        <location evidence="1">Endoplasmic reticulum membrane</location>
        <topology evidence="1">Multi-pass membrane protein</topology>
    </subcellularLocation>
</comment>
<sequence>MSARYSLRQTPKKTVHLGFVETPRVRRPNKRKLQFPEDVGDGDGDDSSSATDLSSTLKVASTLRVASNSTSTPTSTRSRTPSRKVSMAKDATTNGYAANGATAIHPNGGTSSSAINRAAKETDMDTETDLGTLEGKVVDSWKVGSDPKIDSTGHFDFGGSFGVTAMMIGFPLLMYYMWIGATFYNGQFPRRAAGQSMGEFLQQMGRLAYTHAFPHAYAWTIYWVFLVVQAAFYCLLPGVWTYGKPIAHEGGKQLRYYCSGMWSFYTTIVIGATMHYTGLFKLYTIIDEFGPIMSVAICSGFLVSIVAYFSAIARGAQHRMTGYPLYDFFMGAELNPRLFGILDFKMFFEVRLPWYILFAISCATAARQYENFGYVSAEVWFLVLAHFLYANACSKGEECITTTWDMYYEKWGFMLIFWNLAGVPLSYCHCTIYVANHLDTITDYPYRTPFLVVLFTSYLFIYWIWDTTNSQKNRFRSQERGTFTDRRTFPQLPWQTVKNPRTIETESGDSILVDGWYGYARKPHYTCDAYFAITWGLITGFSSPFPWFYPVFFCLMIVHRAYRDIQRCKVKYGESWTEYEKLVPYLFIPYVI</sequence>
<evidence type="ECO:0000256" key="7">
    <source>
        <dbReference type="ARBA" id="ARBA00022955"/>
    </source>
</evidence>
<evidence type="ECO:0000256" key="3">
    <source>
        <dbReference type="ARBA" id="ARBA00022516"/>
    </source>
</evidence>
<protein>
    <recommendedName>
        <fullName evidence="16 18">Delta(24(24(1)))-sterol reductase</fullName>
        <ecNumber evidence="16 18">1.3.1.71</ecNumber>
    </recommendedName>
    <alternativeName>
        <fullName evidence="18">C-24(28) sterol reductase</fullName>
    </alternativeName>
    <alternativeName>
        <fullName evidence="18">Sterol Delta(24(28))-reductase</fullName>
    </alternativeName>
</protein>
<dbReference type="GO" id="GO:0005789">
    <property type="term" value="C:endoplasmic reticulum membrane"/>
    <property type="evidence" value="ECO:0007669"/>
    <property type="project" value="UniProtKB-SubCell"/>
</dbReference>
<dbReference type="HOGENOM" id="CLU_015631_3_1_1"/>
<evidence type="ECO:0000256" key="12">
    <source>
        <dbReference type="ARBA" id="ARBA00023136"/>
    </source>
</evidence>
<dbReference type="eggNOG" id="KOG1435">
    <property type="taxonomic scope" value="Eukaryota"/>
</dbReference>
<dbReference type="EC" id="1.3.1.71" evidence="16 18"/>
<feature type="transmembrane region" description="Helical" evidence="18">
    <location>
        <begin position="289"/>
        <end position="311"/>
    </location>
</feature>
<keyword evidence="11 18" id="KW-0443">Lipid metabolism</keyword>
<evidence type="ECO:0000256" key="14">
    <source>
        <dbReference type="ARBA" id="ARBA00023221"/>
    </source>
</evidence>
<evidence type="ECO:0000256" key="6">
    <source>
        <dbReference type="ARBA" id="ARBA00022857"/>
    </source>
</evidence>
<feature type="compositionally biased region" description="Low complexity" evidence="19">
    <location>
        <begin position="47"/>
        <end position="57"/>
    </location>
</feature>
<dbReference type="InterPro" id="IPR001171">
    <property type="entry name" value="ERG24_DHCR-like"/>
</dbReference>
<evidence type="ECO:0000256" key="9">
    <source>
        <dbReference type="ARBA" id="ARBA00023002"/>
    </source>
</evidence>
<dbReference type="PANTHER" id="PTHR21257:SF31">
    <property type="entry name" value="DELTA(24(24(1)))-STEROL REDUCTASE ERG4"/>
    <property type="match status" value="1"/>
</dbReference>
<keyword evidence="5" id="KW-0256">Endoplasmic reticulum</keyword>
<organism evidence="20 21">
    <name type="scientific">Marssonina brunnea f. sp. multigermtubi (strain MB_m1)</name>
    <name type="common">Marssonina leaf spot fungus</name>
    <dbReference type="NCBI Taxonomy" id="1072389"/>
    <lineage>
        <taxon>Eukaryota</taxon>
        <taxon>Fungi</taxon>
        <taxon>Dikarya</taxon>
        <taxon>Ascomycota</taxon>
        <taxon>Pezizomycotina</taxon>
        <taxon>Leotiomycetes</taxon>
        <taxon>Helotiales</taxon>
        <taxon>Drepanopezizaceae</taxon>
        <taxon>Drepanopeziza</taxon>
    </lineage>
</organism>
<keyword evidence="12 18" id="KW-0472">Membrane</keyword>
<feature type="transmembrane region" description="Helical" evidence="18">
    <location>
        <begin position="411"/>
        <end position="434"/>
    </location>
</feature>
<evidence type="ECO:0000256" key="4">
    <source>
        <dbReference type="ARBA" id="ARBA00022692"/>
    </source>
</evidence>
<dbReference type="PROSITE" id="PS01017">
    <property type="entry name" value="STEROL_REDUCT_1"/>
    <property type="match status" value="1"/>
</dbReference>
<dbReference type="GO" id="GO:0000246">
    <property type="term" value="F:Delta24(24-1) sterol reductase activity"/>
    <property type="evidence" value="ECO:0007669"/>
    <property type="project" value="UniProtKB-EC"/>
</dbReference>
<dbReference type="Pfam" id="PF01222">
    <property type="entry name" value="ERG4_ERG24"/>
    <property type="match status" value="1"/>
</dbReference>
<comment type="similarity">
    <text evidence="2 18">Belongs to the ERG4/ERG24 family.</text>
</comment>
<evidence type="ECO:0000256" key="15">
    <source>
        <dbReference type="ARBA" id="ARBA00029435"/>
    </source>
</evidence>
<evidence type="ECO:0000256" key="1">
    <source>
        <dbReference type="ARBA" id="ARBA00004477"/>
    </source>
</evidence>